<dbReference type="PRINTS" id="PR00237">
    <property type="entry name" value="GPCRRHODOPSN"/>
</dbReference>
<dbReference type="PROSITE" id="PS50262">
    <property type="entry name" value="G_PROTEIN_RECEP_F1_2"/>
    <property type="match status" value="1"/>
</dbReference>
<keyword evidence="3 9" id="KW-1133">Transmembrane helix</keyword>
<organism evidence="11 12">
    <name type="scientific">Exaiptasia diaphana</name>
    <name type="common">Tropical sea anemone</name>
    <name type="synonym">Aiptasia pulchella</name>
    <dbReference type="NCBI Taxonomy" id="2652724"/>
    <lineage>
        <taxon>Eukaryota</taxon>
        <taxon>Metazoa</taxon>
        <taxon>Cnidaria</taxon>
        <taxon>Anthozoa</taxon>
        <taxon>Hexacorallia</taxon>
        <taxon>Actiniaria</taxon>
        <taxon>Aiptasiidae</taxon>
        <taxon>Exaiptasia</taxon>
    </lineage>
</organism>
<dbReference type="GO" id="GO:0016020">
    <property type="term" value="C:membrane"/>
    <property type="evidence" value="ECO:0007669"/>
    <property type="project" value="UniProtKB-SubCell"/>
</dbReference>
<keyword evidence="5 9" id="KW-0472">Membrane</keyword>
<feature type="transmembrane region" description="Helical" evidence="9">
    <location>
        <begin position="310"/>
        <end position="335"/>
    </location>
</feature>
<dbReference type="InterPro" id="IPR017452">
    <property type="entry name" value="GPCR_Rhodpsn_7TM"/>
</dbReference>
<evidence type="ECO:0000313" key="11">
    <source>
        <dbReference type="EnsemblMetazoa" id="XP_020902442.1"/>
    </source>
</evidence>
<accession>A0A913XCB1</accession>
<dbReference type="Proteomes" id="UP000887567">
    <property type="component" value="Unplaced"/>
</dbReference>
<feature type="transmembrane region" description="Helical" evidence="9">
    <location>
        <begin position="43"/>
        <end position="61"/>
    </location>
</feature>
<sequence length="383" mass="43961">MQPWNGDAFVSIPLKTNTSSNFCTFEYIYESNEIRVARLTAESFLALVGVLFNVAICVINLKHSNINVSIRLYIRNMALADIGVLLLGFPFAVAKEQQGTYQWVLGNIACKYIYPFTDAFYAVSTWTLVVIAIHRYRIIKPKSWRRRKQSRAVRVLVVLWITALIIISLPILLASHYSKTCGKNYCFIRWPSSSPTNTIPAKVHSFSLIFLLFIFPVGVVVWSYFKVSVKLRRGNCAKKGGVRHRRLQSDSDNTNPIVFSEQDEVRHNECAEAKRFLTPLVILFVISTIPLNILRVAFILTSTKTSLEQYLVLFNLSIMLSVCNSVVRPFIYYLVSQDVRIGCKKLVEKLKEGFRRGWGEQHDEMIPLQEIRQSRTDYKETIL</sequence>
<dbReference type="PROSITE" id="PS00237">
    <property type="entry name" value="G_PROTEIN_RECEP_F1_1"/>
    <property type="match status" value="1"/>
</dbReference>
<dbReference type="GeneID" id="110240965"/>
<keyword evidence="2 8" id="KW-0812">Transmembrane</keyword>
<dbReference type="CDD" id="cd00637">
    <property type="entry name" value="7tm_classA_rhodopsin-like"/>
    <property type="match status" value="1"/>
</dbReference>
<name>A0A913XCB1_EXADI</name>
<evidence type="ECO:0000256" key="6">
    <source>
        <dbReference type="ARBA" id="ARBA00023170"/>
    </source>
</evidence>
<feature type="transmembrane region" description="Helical" evidence="9">
    <location>
        <begin position="276"/>
        <end position="298"/>
    </location>
</feature>
<evidence type="ECO:0000256" key="5">
    <source>
        <dbReference type="ARBA" id="ARBA00023136"/>
    </source>
</evidence>
<evidence type="ECO:0000259" key="10">
    <source>
        <dbReference type="PROSITE" id="PS50262"/>
    </source>
</evidence>
<comment type="subcellular location">
    <subcellularLocation>
        <location evidence="1">Membrane</location>
        <topology evidence="1">Multi-pass membrane protein</topology>
    </subcellularLocation>
</comment>
<keyword evidence="7 8" id="KW-0807">Transducer</keyword>
<feature type="domain" description="G-protein coupled receptors family 1 profile" evidence="10">
    <location>
        <begin position="52"/>
        <end position="332"/>
    </location>
</feature>
<dbReference type="Gene3D" id="1.20.1070.10">
    <property type="entry name" value="Rhodopsin 7-helix transmembrane proteins"/>
    <property type="match status" value="1"/>
</dbReference>
<dbReference type="Pfam" id="PF00001">
    <property type="entry name" value="7tm_1"/>
    <property type="match status" value="1"/>
</dbReference>
<keyword evidence="4 8" id="KW-0297">G-protein coupled receptor</keyword>
<protein>
    <recommendedName>
        <fullName evidence="10">G-protein coupled receptors family 1 profile domain-containing protein</fullName>
    </recommendedName>
</protein>
<feature type="transmembrane region" description="Helical" evidence="9">
    <location>
        <begin position="112"/>
        <end position="133"/>
    </location>
</feature>
<dbReference type="SUPFAM" id="SSF81321">
    <property type="entry name" value="Family A G protein-coupled receptor-like"/>
    <property type="match status" value="1"/>
</dbReference>
<reference evidence="11" key="1">
    <citation type="submission" date="2022-11" db="UniProtKB">
        <authorList>
            <consortium name="EnsemblMetazoa"/>
        </authorList>
    </citation>
    <scope>IDENTIFICATION</scope>
</reference>
<evidence type="ECO:0000256" key="3">
    <source>
        <dbReference type="ARBA" id="ARBA00022989"/>
    </source>
</evidence>
<feature type="transmembrane region" description="Helical" evidence="9">
    <location>
        <begin position="203"/>
        <end position="225"/>
    </location>
</feature>
<evidence type="ECO:0000256" key="2">
    <source>
        <dbReference type="ARBA" id="ARBA00022692"/>
    </source>
</evidence>
<dbReference type="PANTHER" id="PTHR24243:SF208">
    <property type="entry name" value="PYROKININ-1 RECEPTOR"/>
    <property type="match status" value="1"/>
</dbReference>
<feature type="transmembrane region" description="Helical" evidence="9">
    <location>
        <begin position="73"/>
        <end position="92"/>
    </location>
</feature>
<keyword evidence="12" id="KW-1185">Reference proteome</keyword>
<dbReference type="PANTHER" id="PTHR24243">
    <property type="entry name" value="G-PROTEIN COUPLED RECEPTOR"/>
    <property type="match status" value="1"/>
</dbReference>
<evidence type="ECO:0000256" key="8">
    <source>
        <dbReference type="RuleBase" id="RU000688"/>
    </source>
</evidence>
<evidence type="ECO:0000256" key="1">
    <source>
        <dbReference type="ARBA" id="ARBA00004141"/>
    </source>
</evidence>
<dbReference type="OrthoDB" id="5963140at2759"/>
<evidence type="ECO:0000313" key="12">
    <source>
        <dbReference type="Proteomes" id="UP000887567"/>
    </source>
</evidence>
<dbReference type="InterPro" id="IPR000276">
    <property type="entry name" value="GPCR_Rhodpsn"/>
</dbReference>
<comment type="similarity">
    <text evidence="8">Belongs to the G-protein coupled receptor 1 family.</text>
</comment>
<feature type="transmembrane region" description="Helical" evidence="9">
    <location>
        <begin position="153"/>
        <end position="173"/>
    </location>
</feature>
<dbReference type="RefSeq" id="XP_020902442.1">
    <property type="nucleotide sequence ID" value="XM_021046783.2"/>
</dbReference>
<dbReference type="AlphaFoldDB" id="A0A913XCB1"/>
<evidence type="ECO:0000256" key="4">
    <source>
        <dbReference type="ARBA" id="ARBA00023040"/>
    </source>
</evidence>
<dbReference type="KEGG" id="epa:110240965"/>
<proteinExistence type="inferred from homology"/>
<keyword evidence="6 8" id="KW-0675">Receptor</keyword>
<dbReference type="GO" id="GO:0004930">
    <property type="term" value="F:G protein-coupled receptor activity"/>
    <property type="evidence" value="ECO:0007669"/>
    <property type="project" value="UniProtKB-KW"/>
</dbReference>
<dbReference type="OMA" id="AYARCRI"/>
<evidence type="ECO:0000256" key="9">
    <source>
        <dbReference type="SAM" id="Phobius"/>
    </source>
</evidence>
<dbReference type="EnsemblMetazoa" id="XM_021046783.2">
    <property type="protein sequence ID" value="XP_020902442.1"/>
    <property type="gene ID" value="LOC110240965"/>
</dbReference>
<evidence type="ECO:0000256" key="7">
    <source>
        <dbReference type="ARBA" id="ARBA00023224"/>
    </source>
</evidence>